<feature type="transmembrane region" description="Helical" evidence="11">
    <location>
        <begin position="32"/>
        <end position="56"/>
    </location>
</feature>
<keyword evidence="14" id="KW-1185">Reference proteome</keyword>
<feature type="region of interest" description="Disordered" evidence="10">
    <location>
        <begin position="341"/>
        <end position="383"/>
    </location>
</feature>
<dbReference type="InterPro" id="IPR017452">
    <property type="entry name" value="GPCR_Rhodpsn_7TM"/>
</dbReference>
<feature type="transmembrane region" description="Helical" evidence="11">
    <location>
        <begin position="98"/>
        <end position="126"/>
    </location>
</feature>
<evidence type="ECO:0000313" key="14">
    <source>
        <dbReference type="Proteomes" id="UP001221898"/>
    </source>
</evidence>
<dbReference type="EMBL" id="JAINUG010000410">
    <property type="protein sequence ID" value="KAJ8372230.1"/>
    <property type="molecule type" value="Genomic_DNA"/>
</dbReference>
<dbReference type="GO" id="GO:0005886">
    <property type="term" value="C:plasma membrane"/>
    <property type="evidence" value="ECO:0007669"/>
    <property type="project" value="TreeGrafter"/>
</dbReference>
<evidence type="ECO:0000256" key="8">
    <source>
        <dbReference type="ARBA" id="ARBA00025736"/>
    </source>
</evidence>
<evidence type="ECO:0000256" key="9">
    <source>
        <dbReference type="RuleBase" id="RU000688"/>
    </source>
</evidence>
<organism evidence="13 14">
    <name type="scientific">Aldrovandia affinis</name>
    <dbReference type="NCBI Taxonomy" id="143900"/>
    <lineage>
        <taxon>Eukaryota</taxon>
        <taxon>Metazoa</taxon>
        <taxon>Chordata</taxon>
        <taxon>Craniata</taxon>
        <taxon>Vertebrata</taxon>
        <taxon>Euteleostomi</taxon>
        <taxon>Actinopterygii</taxon>
        <taxon>Neopterygii</taxon>
        <taxon>Teleostei</taxon>
        <taxon>Notacanthiformes</taxon>
        <taxon>Halosauridae</taxon>
        <taxon>Aldrovandia</taxon>
    </lineage>
</organism>
<feature type="domain" description="G-protein coupled receptors family 1 profile" evidence="12">
    <location>
        <begin position="48"/>
        <end position="315"/>
    </location>
</feature>
<evidence type="ECO:0000256" key="10">
    <source>
        <dbReference type="SAM" id="MobiDB-lite"/>
    </source>
</evidence>
<evidence type="ECO:0000256" key="4">
    <source>
        <dbReference type="ARBA" id="ARBA00023040"/>
    </source>
</evidence>
<keyword evidence="7 9" id="KW-0807">Transducer</keyword>
<dbReference type="PRINTS" id="PR00526">
    <property type="entry name" value="FMETLEUPHER"/>
</dbReference>
<dbReference type="PROSITE" id="PS00237">
    <property type="entry name" value="G_PROTEIN_RECEP_F1_1"/>
    <property type="match status" value="1"/>
</dbReference>
<dbReference type="GO" id="GO:0004875">
    <property type="term" value="F:complement receptor activity"/>
    <property type="evidence" value="ECO:0007669"/>
    <property type="project" value="TreeGrafter"/>
</dbReference>
<dbReference type="InterPro" id="IPR000826">
    <property type="entry name" value="Formyl_rcpt-rel"/>
</dbReference>
<dbReference type="PROSITE" id="PS50262">
    <property type="entry name" value="G_PROTEIN_RECEP_F1_2"/>
    <property type="match status" value="1"/>
</dbReference>
<keyword evidence="3 11" id="KW-1133">Transmembrane helix</keyword>
<keyword evidence="6 9" id="KW-0675">Receptor</keyword>
<feature type="transmembrane region" description="Helical" evidence="11">
    <location>
        <begin position="210"/>
        <end position="232"/>
    </location>
</feature>
<feature type="transmembrane region" description="Helical" evidence="11">
    <location>
        <begin position="259"/>
        <end position="283"/>
    </location>
</feature>
<keyword evidence="5 11" id="KW-0472">Membrane</keyword>
<dbReference type="InterPro" id="IPR000276">
    <property type="entry name" value="GPCR_Rhodpsn"/>
</dbReference>
<keyword evidence="2 9" id="KW-0812">Transmembrane</keyword>
<evidence type="ECO:0000256" key="1">
    <source>
        <dbReference type="ARBA" id="ARBA00004141"/>
    </source>
</evidence>
<dbReference type="PRINTS" id="PR00237">
    <property type="entry name" value="GPCRRHODOPSN"/>
</dbReference>
<dbReference type="Proteomes" id="UP001221898">
    <property type="component" value="Unassembled WGS sequence"/>
</dbReference>
<dbReference type="GO" id="GO:0007200">
    <property type="term" value="P:phospholipase C-activating G protein-coupled receptor signaling pathway"/>
    <property type="evidence" value="ECO:0007669"/>
    <property type="project" value="TreeGrafter"/>
</dbReference>
<evidence type="ECO:0000256" key="2">
    <source>
        <dbReference type="ARBA" id="ARBA00022692"/>
    </source>
</evidence>
<dbReference type="AlphaFoldDB" id="A0AAD7W1K2"/>
<comment type="caution">
    <text evidence="13">The sequence shown here is derived from an EMBL/GenBank/DDBJ whole genome shotgun (WGS) entry which is preliminary data.</text>
</comment>
<comment type="subcellular location">
    <subcellularLocation>
        <location evidence="1">Membrane</location>
        <topology evidence="1">Multi-pass membrane protein</topology>
    </subcellularLocation>
</comment>
<dbReference type="GO" id="GO:0007204">
    <property type="term" value="P:positive regulation of cytosolic calcium ion concentration"/>
    <property type="evidence" value="ECO:0007669"/>
    <property type="project" value="TreeGrafter"/>
</dbReference>
<evidence type="ECO:0000256" key="7">
    <source>
        <dbReference type="ARBA" id="ARBA00023224"/>
    </source>
</evidence>
<evidence type="ECO:0000256" key="5">
    <source>
        <dbReference type="ARBA" id="ARBA00023136"/>
    </source>
</evidence>
<feature type="transmembrane region" description="Helical" evidence="11">
    <location>
        <begin position="146"/>
        <end position="168"/>
    </location>
</feature>
<feature type="transmembrane region" description="Helical" evidence="11">
    <location>
        <begin position="295"/>
        <end position="317"/>
    </location>
</feature>
<reference evidence="13" key="1">
    <citation type="journal article" date="2023" name="Science">
        <title>Genome structures resolve the early diversification of teleost fishes.</title>
        <authorList>
            <person name="Parey E."/>
            <person name="Louis A."/>
            <person name="Montfort J."/>
            <person name="Bouchez O."/>
            <person name="Roques C."/>
            <person name="Iampietro C."/>
            <person name="Lluch J."/>
            <person name="Castinel A."/>
            <person name="Donnadieu C."/>
            <person name="Desvignes T."/>
            <person name="Floi Bucao C."/>
            <person name="Jouanno E."/>
            <person name="Wen M."/>
            <person name="Mejri S."/>
            <person name="Dirks R."/>
            <person name="Jansen H."/>
            <person name="Henkel C."/>
            <person name="Chen W.J."/>
            <person name="Zahm M."/>
            <person name="Cabau C."/>
            <person name="Klopp C."/>
            <person name="Thompson A.W."/>
            <person name="Robinson-Rechavi M."/>
            <person name="Braasch I."/>
            <person name="Lecointre G."/>
            <person name="Bobe J."/>
            <person name="Postlethwait J.H."/>
            <person name="Berthelot C."/>
            <person name="Roest Crollius H."/>
            <person name="Guiguen Y."/>
        </authorList>
    </citation>
    <scope>NUCLEOTIDE SEQUENCE</scope>
    <source>
        <strain evidence="13">NC1722</strain>
    </source>
</reference>
<evidence type="ECO:0000256" key="11">
    <source>
        <dbReference type="SAM" id="Phobius"/>
    </source>
</evidence>
<proteinExistence type="inferred from homology"/>
<evidence type="ECO:0000313" key="13">
    <source>
        <dbReference type="EMBL" id="KAJ8372230.1"/>
    </source>
</evidence>
<dbReference type="GO" id="GO:0004930">
    <property type="term" value="F:G protein-coupled receptor activity"/>
    <property type="evidence" value="ECO:0007669"/>
    <property type="project" value="UniProtKB-KW"/>
</dbReference>
<dbReference type="PANTHER" id="PTHR24225:SF50">
    <property type="entry name" value="PROSTAGLANDIN D2 RECEPTOR 2-LIKE"/>
    <property type="match status" value="1"/>
</dbReference>
<feature type="transmembrane region" description="Helical" evidence="11">
    <location>
        <begin position="68"/>
        <end position="92"/>
    </location>
</feature>
<gene>
    <name evidence="13" type="ORF">AAFF_G00293490</name>
</gene>
<accession>A0AAD7W1K2</accession>
<name>A0AAD7W1K2_9TELE</name>
<keyword evidence="4 9" id="KW-0297">G-protein coupled receptor</keyword>
<protein>
    <recommendedName>
        <fullName evidence="12">G-protein coupled receptors family 1 profile domain-containing protein</fullName>
    </recommendedName>
</protein>
<dbReference type="Pfam" id="PF00001">
    <property type="entry name" value="7tm_1"/>
    <property type="match status" value="1"/>
</dbReference>
<dbReference type="Gene3D" id="1.20.1070.10">
    <property type="entry name" value="Rhodopsin 7-helix transmembrane proteins"/>
    <property type="match status" value="1"/>
</dbReference>
<evidence type="ECO:0000259" key="12">
    <source>
        <dbReference type="PROSITE" id="PS50262"/>
    </source>
</evidence>
<evidence type="ECO:0000256" key="3">
    <source>
        <dbReference type="ARBA" id="ARBA00022989"/>
    </source>
</evidence>
<feature type="compositionally biased region" description="Low complexity" evidence="10">
    <location>
        <begin position="352"/>
        <end position="361"/>
    </location>
</feature>
<dbReference type="PANTHER" id="PTHR24225">
    <property type="entry name" value="CHEMOTACTIC RECEPTOR"/>
    <property type="match status" value="1"/>
</dbReference>
<sequence length="393" mass="42595">MDPPIPQPNLSFCPVTVSMLSHSLNNNSRANLVSVLVLGLVSAVGIAENALVLFVVGFRVRRTVSAVWVVNLALSDFLATLTLPLFTVYLYSSHSWELGWPLCVAQSSVFFLNMFVSSFLLAAISLDRWLLVCRPVWSQNRRSVPAAWAVCALGWAWAALNALPYAVFRDVMPKADGRHLCYHNFALHPTGAGLEQDCRARQVATAISKALLAFALPLAVIVGSYAGFARSLRRRERARARRGSTSGGRTVSRQFSRMVASVITAFALCWAPYHLFCLLEVVAASWPPGVPVVEVGLPLASFFSFLSPILNPVLYAFSCPDFCARIRQSLGALLEGLLEEEGSGGGGGRSGGPASRSALPTCSPPTSPRPHTSSTTAKPQTEREQLLFCYPRL</sequence>
<dbReference type="GO" id="GO:0006954">
    <property type="term" value="P:inflammatory response"/>
    <property type="evidence" value="ECO:0007669"/>
    <property type="project" value="TreeGrafter"/>
</dbReference>
<evidence type="ECO:0000256" key="6">
    <source>
        <dbReference type="ARBA" id="ARBA00023170"/>
    </source>
</evidence>
<comment type="similarity">
    <text evidence="9">Belongs to the G-protein coupled receptor 1 family.</text>
</comment>
<comment type="similarity">
    <text evidence="8">Belongs to the chemokine-like receptor (CMKLR) family.</text>
</comment>
<dbReference type="SUPFAM" id="SSF81321">
    <property type="entry name" value="Family A G protein-coupled receptor-like"/>
    <property type="match status" value="1"/>
</dbReference>